<evidence type="ECO:0000313" key="2">
    <source>
        <dbReference type="Proteomes" id="UP000320623"/>
    </source>
</evidence>
<evidence type="ECO:0000313" key="1">
    <source>
        <dbReference type="EMBL" id="CUU06017.1"/>
    </source>
</evidence>
<dbReference type="EMBL" id="FAOO01000009">
    <property type="protein sequence ID" value="CUU06017.1"/>
    <property type="molecule type" value="Genomic_DNA"/>
</dbReference>
<dbReference type="Proteomes" id="UP000320623">
    <property type="component" value="Unassembled WGS sequence"/>
</dbReference>
<gene>
    <name evidence="1" type="ORF">JGI1_01376</name>
</gene>
<proteinExistence type="predicted"/>
<protein>
    <submittedName>
        <fullName evidence="1">Uncharacterized protein</fullName>
    </submittedName>
</protein>
<accession>A0A0S4N7E7</accession>
<reference evidence="2" key="1">
    <citation type="submission" date="2015-11" db="EMBL/GenBank/DDBJ databases">
        <authorList>
            <person name="Varghese N."/>
        </authorList>
    </citation>
    <scope>NUCLEOTIDE SEQUENCE [LARGE SCALE GENOMIC DNA]</scope>
</reference>
<organism evidence="1 2">
    <name type="scientific">Candidatus Thermokryptus mobilis</name>
    <dbReference type="NCBI Taxonomy" id="1643428"/>
    <lineage>
        <taxon>Bacteria</taxon>
        <taxon>Pseudomonadati</taxon>
        <taxon>Candidatus Kryptoniota</taxon>
        <taxon>Candidatus Thermokryptus</taxon>
    </lineage>
</organism>
<keyword evidence="2" id="KW-1185">Reference proteome</keyword>
<dbReference type="AlphaFoldDB" id="A0A0S4N7E7"/>
<sequence>MQVLISVLILINCLYAQTPYEIIRRSEEKIKGETSYGVIEMIEGLWFSCFKLGGNHARV</sequence>
<name>A0A0S4N7E7_9BACT</name>
<dbReference type="STRING" id="1643428.GCA_001442855_01347"/>